<evidence type="ECO:0000256" key="3">
    <source>
        <dbReference type="ARBA" id="ARBA00022553"/>
    </source>
</evidence>
<keyword evidence="7" id="KW-0067">ATP-binding</keyword>
<dbReference type="Pfam" id="PF07730">
    <property type="entry name" value="HisKA_3"/>
    <property type="match status" value="1"/>
</dbReference>
<evidence type="ECO:0000313" key="12">
    <source>
        <dbReference type="EMBL" id="MBG8555543.1"/>
    </source>
</evidence>
<keyword evidence="6" id="KW-0418">Kinase</keyword>
<dbReference type="InterPro" id="IPR003594">
    <property type="entry name" value="HATPase_dom"/>
</dbReference>
<keyword evidence="9" id="KW-0472">Membrane</keyword>
<organism evidence="12 13">
    <name type="scientific">Hymenobacter guriensis</name>
    <dbReference type="NCBI Taxonomy" id="2793065"/>
    <lineage>
        <taxon>Bacteria</taxon>
        <taxon>Pseudomonadati</taxon>
        <taxon>Bacteroidota</taxon>
        <taxon>Cytophagia</taxon>
        <taxon>Cytophagales</taxon>
        <taxon>Hymenobacteraceae</taxon>
        <taxon>Hymenobacter</taxon>
    </lineage>
</organism>
<evidence type="ECO:0000256" key="5">
    <source>
        <dbReference type="ARBA" id="ARBA00022741"/>
    </source>
</evidence>
<dbReference type="InterPro" id="IPR036890">
    <property type="entry name" value="HATPase_C_sf"/>
</dbReference>
<keyword evidence="13" id="KW-1185">Reference proteome</keyword>
<keyword evidence="9" id="KW-1133">Transmembrane helix</keyword>
<dbReference type="SUPFAM" id="SSF55874">
    <property type="entry name" value="ATPase domain of HSP90 chaperone/DNA topoisomerase II/histidine kinase"/>
    <property type="match status" value="1"/>
</dbReference>
<dbReference type="RefSeq" id="WP_196956565.1">
    <property type="nucleotide sequence ID" value="NZ_JADWYK010000014.1"/>
</dbReference>
<evidence type="ECO:0000256" key="4">
    <source>
        <dbReference type="ARBA" id="ARBA00022679"/>
    </source>
</evidence>
<keyword evidence="4" id="KW-0808">Transferase</keyword>
<dbReference type="Gene3D" id="1.20.5.1930">
    <property type="match status" value="1"/>
</dbReference>
<dbReference type="CDD" id="cd16917">
    <property type="entry name" value="HATPase_UhpB-NarQ-NarX-like"/>
    <property type="match status" value="1"/>
</dbReference>
<dbReference type="PANTHER" id="PTHR24421">
    <property type="entry name" value="NITRATE/NITRITE SENSOR PROTEIN NARX-RELATED"/>
    <property type="match status" value="1"/>
</dbReference>
<keyword evidence="10" id="KW-0732">Signal</keyword>
<evidence type="ECO:0000259" key="11">
    <source>
        <dbReference type="PROSITE" id="PS50109"/>
    </source>
</evidence>
<keyword evidence="8" id="KW-0902">Two-component regulatory system</keyword>
<dbReference type="InterPro" id="IPR050482">
    <property type="entry name" value="Sensor_HK_TwoCompSys"/>
</dbReference>
<dbReference type="PANTHER" id="PTHR24421:SF10">
    <property type="entry name" value="NITRATE_NITRITE SENSOR PROTEIN NARQ"/>
    <property type="match status" value="1"/>
</dbReference>
<evidence type="ECO:0000256" key="10">
    <source>
        <dbReference type="SAM" id="SignalP"/>
    </source>
</evidence>
<dbReference type="Proteomes" id="UP000601099">
    <property type="component" value="Unassembled WGS sequence"/>
</dbReference>
<dbReference type="Pfam" id="PF02518">
    <property type="entry name" value="HATPase_c"/>
    <property type="match status" value="1"/>
</dbReference>
<dbReference type="InterPro" id="IPR011990">
    <property type="entry name" value="TPR-like_helical_dom_sf"/>
</dbReference>
<keyword evidence="5" id="KW-0547">Nucleotide-binding</keyword>
<name>A0ABS0L5Z6_9BACT</name>
<accession>A0ABS0L5Z6</accession>
<evidence type="ECO:0000256" key="8">
    <source>
        <dbReference type="ARBA" id="ARBA00023012"/>
    </source>
</evidence>
<feature type="domain" description="Histidine kinase" evidence="11">
    <location>
        <begin position="392"/>
        <end position="579"/>
    </location>
</feature>
<evidence type="ECO:0000313" key="13">
    <source>
        <dbReference type="Proteomes" id="UP000601099"/>
    </source>
</evidence>
<dbReference type="Gene3D" id="3.30.565.10">
    <property type="entry name" value="Histidine kinase-like ATPase, C-terminal domain"/>
    <property type="match status" value="1"/>
</dbReference>
<dbReference type="EMBL" id="JADWYK010000014">
    <property type="protein sequence ID" value="MBG8555543.1"/>
    <property type="molecule type" value="Genomic_DNA"/>
</dbReference>
<evidence type="ECO:0000256" key="1">
    <source>
        <dbReference type="ARBA" id="ARBA00000085"/>
    </source>
</evidence>
<evidence type="ECO:0000256" key="2">
    <source>
        <dbReference type="ARBA" id="ARBA00012438"/>
    </source>
</evidence>
<keyword evidence="3" id="KW-0597">Phosphoprotein</keyword>
<dbReference type="InterPro" id="IPR005467">
    <property type="entry name" value="His_kinase_dom"/>
</dbReference>
<protein>
    <recommendedName>
        <fullName evidence="2">histidine kinase</fullName>
        <ecNumber evidence="2">2.7.13.3</ecNumber>
    </recommendedName>
</protein>
<comment type="caution">
    <text evidence="12">The sequence shown here is derived from an EMBL/GenBank/DDBJ whole genome shotgun (WGS) entry which is preliminary data.</text>
</comment>
<feature type="chain" id="PRO_5045951785" description="histidine kinase" evidence="10">
    <location>
        <begin position="21"/>
        <end position="579"/>
    </location>
</feature>
<reference evidence="12 13" key="1">
    <citation type="submission" date="2020-11" db="EMBL/GenBank/DDBJ databases">
        <title>Hymenobacter sp.</title>
        <authorList>
            <person name="Kim M.K."/>
        </authorList>
    </citation>
    <scope>NUCLEOTIDE SEQUENCE [LARGE SCALE GENOMIC DNA]</scope>
    <source>
        <strain evidence="12 13">BT594</strain>
    </source>
</reference>
<dbReference type="Gene3D" id="1.25.40.10">
    <property type="entry name" value="Tetratricopeptide repeat domain"/>
    <property type="match status" value="1"/>
</dbReference>
<keyword evidence="9" id="KW-0812">Transmembrane</keyword>
<dbReference type="InterPro" id="IPR011712">
    <property type="entry name" value="Sig_transdc_His_kin_sub3_dim/P"/>
</dbReference>
<gene>
    <name evidence="12" type="ORF">I5L79_18505</name>
</gene>
<feature type="transmembrane region" description="Helical" evidence="9">
    <location>
        <begin position="349"/>
        <end position="368"/>
    </location>
</feature>
<dbReference type="EC" id="2.7.13.3" evidence="2"/>
<sequence>MKKWLYCLVSVCMLALPGWAAPLTRLDSLRQLGRWPLTVQLAVATRRVTPATAPLVGELVRRPGVPRAVRAELLANLAGHYLHENQPSLAIIQMLQTRRMALADHDSSRLSTACEWLCYAYSLLKDPRPGLRYGQEALRTVPAHDPDQARRLTGIYFNLADCAALIPDYPLAARYYRQALSLTRQTQDSANTAVALASLATYALRQQLLPQAAQLLDSAYASYPPPRYLGVQLVLDLLRGTLARQQGQYTAAVQWLEPTRARARQARQLNDELQALKELVPALSQLGRYREALLHQQRLTVLRDSMFEESSARHAREMHTLYQTQEKEQQLARLRLRTQARETLLRQRTLLFVGVLVGVGLLVTLVIVRQRARHILATTAEALRMRNRIAADLHDEVGTLLTRVSLQAELLRQTQPAPQPALDRLLTNSRAAAGTMRDIVWSIDAEADTVGALLDRMRDHLDQTAVPAGLETHLEASGLHDHDPIAPVMRQHLYLVFKEAVTNAARHARGATQVQVKLEKTPGTLQLTVLDDAPAAPAPATRSGMGLRNMRQRAEALCGQLQAGPVPGGGFRVQLRVPA</sequence>
<proteinExistence type="predicted"/>
<evidence type="ECO:0000256" key="7">
    <source>
        <dbReference type="ARBA" id="ARBA00022840"/>
    </source>
</evidence>
<dbReference type="PROSITE" id="PS50109">
    <property type="entry name" value="HIS_KIN"/>
    <property type="match status" value="1"/>
</dbReference>
<dbReference type="SMART" id="SM00387">
    <property type="entry name" value="HATPase_c"/>
    <property type="match status" value="1"/>
</dbReference>
<feature type="signal peptide" evidence="10">
    <location>
        <begin position="1"/>
        <end position="20"/>
    </location>
</feature>
<evidence type="ECO:0000256" key="9">
    <source>
        <dbReference type="SAM" id="Phobius"/>
    </source>
</evidence>
<dbReference type="SUPFAM" id="SSF48452">
    <property type="entry name" value="TPR-like"/>
    <property type="match status" value="1"/>
</dbReference>
<evidence type="ECO:0000256" key="6">
    <source>
        <dbReference type="ARBA" id="ARBA00022777"/>
    </source>
</evidence>
<comment type="catalytic activity">
    <reaction evidence="1">
        <text>ATP + protein L-histidine = ADP + protein N-phospho-L-histidine.</text>
        <dbReference type="EC" id="2.7.13.3"/>
    </reaction>
</comment>